<dbReference type="KEGG" id="osn:115212789"/>
<protein>
    <submittedName>
        <fullName evidence="2">Uncharacterized protein LOC115212789</fullName>
    </submittedName>
</protein>
<evidence type="ECO:0000313" key="1">
    <source>
        <dbReference type="Proteomes" id="UP000515154"/>
    </source>
</evidence>
<accession>A0A6P7SG07</accession>
<dbReference type="Proteomes" id="UP000515154">
    <property type="component" value="Linkage group LG1"/>
</dbReference>
<organism evidence="1 2">
    <name type="scientific">Octopus sinensis</name>
    <name type="common">East Asian common octopus</name>
    <dbReference type="NCBI Taxonomy" id="2607531"/>
    <lineage>
        <taxon>Eukaryota</taxon>
        <taxon>Metazoa</taxon>
        <taxon>Spiralia</taxon>
        <taxon>Lophotrochozoa</taxon>
        <taxon>Mollusca</taxon>
        <taxon>Cephalopoda</taxon>
        <taxon>Coleoidea</taxon>
        <taxon>Octopodiformes</taxon>
        <taxon>Octopoda</taxon>
        <taxon>Incirrata</taxon>
        <taxon>Octopodidae</taxon>
        <taxon>Octopus</taxon>
    </lineage>
</organism>
<name>A0A6P7SG07_9MOLL</name>
<evidence type="ECO:0000313" key="2">
    <source>
        <dbReference type="RefSeq" id="XP_029637384.1"/>
    </source>
</evidence>
<dbReference type="PANTHER" id="PTHR19446">
    <property type="entry name" value="REVERSE TRANSCRIPTASES"/>
    <property type="match status" value="1"/>
</dbReference>
<gene>
    <name evidence="2" type="primary">LOC115212789</name>
</gene>
<keyword evidence="1" id="KW-1185">Reference proteome</keyword>
<sequence length="142" mass="16233">MLEVVSPILISEIENALNLMKTDKESGKYGITPVMLRCRGEELWKILVISSNRYLKEGKIPTLWKESNTILLHMKGDKKICRTICVYKLFTKVIATILSKHLDDQQSKEQAGFRKNDGSCIHSNTAHRMSDRIQASSVYLFC</sequence>
<proteinExistence type="predicted"/>
<dbReference type="AlphaFoldDB" id="A0A6P7SG07"/>
<dbReference type="RefSeq" id="XP_029637384.1">
    <property type="nucleotide sequence ID" value="XM_029781524.1"/>
</dbReference>
<reference evidence="2" key="1">
    <citation type="submission" date="2025-08" db="UniProtKB">
        <authorList>
            <consortium name="RefSeq"/>
        </authorList>
    </citation>
    <scope>IDENTIFICATION</scope>
</reference>